<comment type="caution">
    <text evidence="6">The sequence shown here is derived from an EMBL/GenBank/DDBJ whole genome shotgun (WGS) entry which is preliminary data.</text>
</comment>
<keyword evidence="1" id="KW-0805">Transcription regulation</keyword>
<feature type="domain" description="HTH iclR-type" evidence="4">
    <location>
        <begin position="2"/>
        <end position="65"/>
    </location>
</feature>
<dbReference type="Gene3D" id="3.30.450.40">
    <property type="match status" value="1"/>
</dbReference>
<reference evidence="7" key="1">
    <citation type="journal article" date="2019" name="Int. J. Syst. Evol. Microbiol.">
        <title>The Global Catalogue of Microorganisms (GCM) 10K type strain sequencing project: providing services to taxonomists for standard genome sequencing and annotation.</title>
        <authorList>
            <consortium name="The Broad Institute Genomics Platform"/>
            <consortium name="The Broad Institute Genome Sequencing Center for Infectious Disease"/>
            <person name="Wu L."/>
            <person name="Ma J."/>
        </authorList>
    </citation>
    <scope>NUCLEOTIDE SEQUENCE [LARGE SCALE GENOMIC DNA]</scope>
    <source>
        <strain evidence="7">CGMCC 1.19029</strain>
    </source>
</reference>
<organism evidence="6 7">
    <name type="scientific">Castellaniella hirudinis</name>
    <dbReference type="NCBI Taxonomy" id="1144617"/>
    <lineage>
        <taxon>Bacteria</taxon>
        <taxon>Pseudomonadati</taxon>
        <taxon>Pseudomonadota</taxon>
        <taxon>Betaproteobacteria</taxon>
        <taxon>Burkholderiales</taxon>
        <taxon>Alcaligenaceae</taxon>
        <taxon>Castellaniella</taxon>
    </lineage>
</organism>
<evidence type="ECO:0000256" key="2">
    <source>
        <dbReference type="ARBA" id="ARBA00023125"/>
    </source>
</evidence>
<protein>
    <submittedName>
        <fullName evidence="6">IclR family transcriptional regulator</fullName>
    </submittedName>
</protein>
<accession>A0ABV8S091</accession>
<dbReference type="Pfam" id="PF01614">
    <property type="entry name" value="IclR_C"/>
    <property type="match status" value="1"/>
</dbReference>
<keyword evidence="2" id="KW-0238">DNA-binding</keyword>
<keyword evidence="7" id="KW-1185">Reference proteome</keyword>
<keyword evidence="3" id="KW-0804">Transcription</keyword>
<dbReference type="InterPro" id="IPR029016">
    <property type="entry name" value="GAF-like_dom_sf"/>
</dbReference>
<dbReference type="InterPro" id="IPR036388">
    <property type="entry name" value="WH-like_DNA-bd_sf"/>
</dbReference>
<dbReference type="RefSeq" id="WP_376813631.1">
    <property type="nucleotide sequence ID" value="NZ_JBHSDY010000009.1"/>
</dbReference>
<dbReference type="InterPro" id="IPR005471">
    <property type="entry name" value="Tscrpt_reg_IclR_N"/>
</dbReference>
<dbReference type="PROSITE" id="PS51077">
    <property type="entry name" value="HTH_ICLR"/>
    <property type="match status" value="1"/>
</dbReference>
<dbReference type="SUPFAM" id="SSF55781">
    <property type="entry name" value="GAF domain-like"/>
    <property type="match status" value="1"/>
</dbReference>
<proteinExistence type="predicted"/>
<dbReference type="PROSITE" id="PS51078">
    <property type="entry name" value="ICLR_ED"/>
    <property type="match status" value="1"/>
</dbReference>
<dbReference type="InterPro" id="IPR036390">
    <property type="entry name" value="WH_DNA-bd_sf"/>
</dbReference>
<dbReference type="PANTHER" id="PTHR30136:SF35">
    <property type="entry name" value="HTH-TYPE TRANSCRIPTIONAL REGULATOR RV1719"/>
    <property type="match status" value="1"/>
</dbReference>
<evidence type="ECO:0000313" key="6">
    <source>
        <dbReference type="EMBL" id="MFC4299073.1"/>
    </source>
</evidence>
<evidence type="ECO:0000259" key="5">
    <source>
        <dbReference type="PROSITE" id="PS51078"/>
    </source>
</evidence>
<gene>
    <name evidence="6" type="ORF">ACFO0J_13580</name>
</gene>
<dbReference type="EMBL" id="JBHSDY010000009">
    <property type="protein sequence ID" value="MFC4299073.1"/>
    <property type="molecule type" value="Genomic_DNA"/>
</dbReference>
<dbReference type="Pfam" id="PF09339">
    <property type="entry name" value="HTH_IclR"/>
    <property type="match status" value="1"/>
</dbReference>
<evidence type="ECO:0000313" key="7">
    <source>
        <dbReference type="Proteomes" id="UP001595756"/>
    </source>
</evidence>
<dbReference type="SMART" id="SM00346">
    <property type="entry name" value="HTH_ICLR"/>
    <property type="match status" value="1"/>
</dbReference>
<feature type="domain" description="IclR-ED" evidence="5">
    <location>
        <begin position="66"/>
        <end position="260"/>
    </location>
</feature>
<dbReference type="InterPro" id="IPR050707">
    <property type="entry name" value="HTH_MetabolicPath_Reg"/>
</dbReference>
<evidence type="ECO:0000256" key="1">
    <source>
        <dbReference type="ARBA" id="ARBA00023015"/>
    </source>
</evidence>
<sequence>MSSNLPRGLFILELLTRNPGGLPLHVIATELQLPRSTTHRILAELVSTGYVRQQDGDFSPYRLTLKVATLGMQFLSATGVVELVQPVLDKLAAASGELARMSLVENDRLIWVAKAQGAQGGLRYDALSDPGEDVRLFCSSNGQAWLSTLTDQKALEIVSRQGFGEPGQYGPNAPRTIEAFLDCLRLARERRYAIVHETYEIGLAAIAAPVLNSSAETAIGAVSIAGPAARMRHAEHLVPLILDAARELSELSPGILACGR</sequence>
<name>A0ABV8S091_9BURK</name>
<evidence type="ECO:0000256" key="3">
    <source>
        <dbReference type="ARBA" id="ARBA00023163"/>
    </source>
</evidence>
<dbReference type="Proteomes" id="UP001595756">
    <property type="component" value="Unassembled WGS sequence"/>
</dbReference>
<dbReference type="InterPro" id="IPR014757">
    <property type="entry name" value="Tscrpt_reg_IclR_C"/>
</dbReference>
<evidence type="ECO:0000259" key="4">
    <source>
        <dbReference type="PROSITE" id="PS51077"/>
    </source>
</evidence>
<dbReference type="SUPFAM" id="SSF46785">
    <property type="entry name" value="Winged helix' DNA-binding domain"/>
    <property type="match status" value="1"/>
</dbReference>
<dbReference type="Gene3D" id="1.10.10.10">
    <property type="entry name" value="Winged helix-like DNA-binding domain superfamily/Winged helix DNA-binding domain"/>
    <property type="match status" value="1"/>
</dbReference>
<dbReference type="PANTHER" id="PTHR30136">
    <property type="entry name" value="HELIX-TURN-HELIX TRANSCRIPTIONAL REGULATOR, ICLR FAMILY"/>
    <property type="match status" value="1"/>
</dbReference>